<dbReference type="HAMAP" id="MF_00321">
    <property type="entry name" value="GTPase_EngB"/>
    <property type="match status" value="1"/>
</dbReference>
<comment type="caution">
    <text evidence="12">The sequence shown here is derived from an EMBL/GenBank/DDBJ whole genome shotgun (WGS) entry which is preliminary data.</text>
</comment>
<evidence type="ECO:0000256" key="10">
    <source>
        <dbReference type="HAMAP-Rule" id="MF_00321"/>
    </source>
</evidence>
<evidence type="ECO:0000256" key="1">
    <source>
        <dbReference type="ARBA" id="ARBA00001946"/>
    </source>
</evidence>
<evidence type="ECO:0000256" key="4">
    <source>
        <dbReference type="ARBA" id="ARBA00022723"/>
    </source>
</evidence>
<keyword evidence="3 10" id="KW-0132">Cell division</keyword>
<dbReference type="InterPro" id="IPR027417">
    <property type="entry name" value="P-loop_NTPase"/>
</dbReference>
<sequence length="224" mass="24965">MSESNVERINFRRAEFLTSAPTLAECPEDSGAEVAFAGRSNAGKSSAINALTDNSKLARTSKTPGRTQLINFFRLSEQQRLVDLPGYGYAKVARSMKDEWQRHLAFYLEQRHCLKGLVLLMDIRQPLKEFDLQMLSWATTSGLPTHILLTKADKLKNGPANNARFAVEKELKALELDRNVTVQIFSAPKRKGLDKLERQLNQWLSLAPTPAADGAPESDEGGEH</sequence>
<dbReference type="EMBL" id="JACASI010000030">
    <property type="protein sequence ID" value="MCQ3829896.1"/>
    <property type="molecule type" value="Genomic_DNA"/>
</dbReference>
<name>A0ABT1P1D2_9GAMM</name>
<keyword evidence="4" id="KW-0479">Metal-binding</keyword>
<dbReference type="Proteomes" id="UP001205566">
    <property type="component" value="Unassembled WGS sequence"/>
</dbReference>
<reference evidence="12" key="1">
    <citation type="thesis" date="2020" institute="Technische Universitat Dresden" country="Dresden, Germany">
        <title>The Agarolytic System of Microbulbifer elongatus PORT2, Isolated from Batu Karas, Pangandaran West Java Indonesia.</title>
        <authorList>
            <person name="Anggraeni S.R."/>
        </authorList>
    </citation>
    <scope>NUCLEOTIDE SEQUENCE</scope>
    <source>
        <strain evidence="12">PORT2</strain>
    </source>
</reference>
<dbReference type="Pfam" id="PF01926">
    <property type="entry name" value="MMR_HSR1"/>
    <property type="match status" value="1"/>
</dbReference>
<evidence type="ECO:0000256" key="2">
    <source>
        <dbReference type="ARBA" id="ARBA00009638"/>
    </source>
</evidence>
<keyword evidence="7 10" id="KW-0342">GTP-binding</keyword>
<evidence type="ECO:0000256" key="3">
    <source>
        <dbReference type="ARBA" id="ARBA00022618"/>
    </source>
</evidence>
<evidence type="ECO:0000313" key="12">
    <source>
        <dbReference type="EMBL" id="MCQ3829896.1"/>
    </source>
</evidence>
<comment type="similarity">
    <text evidence="2 10">Belongs to the TRAFAC class TrmE-Era-EngA-EngB-Septin-like GTPase superfamily. EngB GTPase family.</text>
</comment>
<dbReference type="Gene3D" id="3.40.50.300">
    <property type="entry name" value="P-loop containing nucleotide triphosphate hydrolases"/>
    <property type="match status" value="1"/>
</dbReference>
<gene>
    <name evidence="10" type="primary">engB</name>
    <name evidence="12" type="ORF">HXX02_10610</name>
</gene>
<evidence type="ECO:0000256" key="5">
    <source>
        <dbReference type="ARBA" id="ARBA00022741"/>
    </source>
</evidence>
<dbReference type="SUPFAM" id="SSF52540">
    <property type="entry name" value="P-loop containing nucleoside triphosphate hydrolases"/>
    <property type="match status" value="1"/>
</dbReference>
<dbReference type="NCBIfam" id="TIGR03598">
    <property type="entry name" value="GTPase_YsxC"/>
    <property type="match status" value="1"/>
</dbReference>
<protein>
    <recommendedName>
        <fullName evidence="10">Probable GTP-binding protein EngB</fullName>
    </recommendedName>
</protein>
<evidence type="ECO:0000313" key="13">
    <source>
        <dbReference type="Proteomes" id="UP001205566"/>
    </source>
</evidence>
<keyword evidence="6" id="KW-0460">Magnesium</keyword>
<dbReference type="PANTHER" id="PTHR11649:SF13">
    <property type="entry name" value="ENGB-TYPE G DOMAIN-CONTAINING PROTEIN"/>
    <property type="match status" value="1"/>
</dbReference>
<keyword evidence="13" id="KW-1185">Reference proteome</keyword>
<comment type="cofactor">
    <cofactor evidence="1">
        <name>Mg(2+)</name>
        <dbReference type="ChEBI" id="CHEBI:18420"/>
    </cofactor>
</comment>
<evidence type="ECO:0000256" key="9">
    <source>
        <dbReference type="ARBA" id="ARBA00023306"/>
    </source>
</evidence>
<accession>A0ABT1P1D2</accession>
<evidence type="ECO:0000259" key="11">
    <source>
        <dbReference type="PROSITE" id="PS51706"/>
    </source>
</evidence>
<keyword evidence="8 10" id="KW-0717">Septation</keyword>
<evidence type="ECO:0000256" key="6">
    <source>
        <dbReference type="ARBA" id="ARBA00022842"/>
    </source>
</evidence>
<dbReference type="PROSITE" id="PS51706">
    <property type="entry name" value="G_ENGB"/>
    <property type="match status" value="1"/>
</dbReference>
<organism evidence="12 13">
    <name type="scientific">Microbulbifer elongatus</name>
    <dbReference type="NCBI Taxonomy" id="86173"/>
    <lineage>
        <taxon>Bacteria</taxon>
        <taxon>Pseudomonadati</taxon>
        <taxon>Pseudomonadota</taxon>
        <taxon>Gammaproteobacteria</taxon>
        <taxon>Cellvibrionales</taxon>
        <taxon>Microbulbiferaceae</taxon>
        <taxon>Microbulbifer</taxon>
    </lineage>
</organism>
<dbReference type="PANTHER" id="PTHR11649">
    <property type="entry name" value="MSS1/TRME-RELATED GTP-BINDING PROTEIN"/>
    <property type="match status" value="1"/>
</dbReference>
<dbReference type="RefSeq" id="WP_255874921.1">
    <property type="nucleotide sequence ID" value="NZ_JACASI010000030.1"/>
</dbReference>
<keyword evidence="5 10" id="KW-0547">Nucleotide-binding</keyword>
<dbReference type="InterPro" id="IPR030393">
    <property type="entry name" value="G_ENGB_dom"/>
</dbReference>
<feature type="domain" description="EngB-type G" evidence="11">
    <location>
        <begin position="30"/>
        <end position="206"/>
    </location>
</feature>
<dbReference type="InterPro" id="IPR006073">
    <property type="entry name" value="GTP-bd"/>
</dbReference>
<evidence type="ECO:0000256" key="7">
    <source>
        <dbReference type="ARBA" id="ARBA00023134"/>
    </source>
</evidence>
<proteinExistence type="inferred from homology"/>
<dbReference type="CDD" id="cd01876">
    <property type="entry name" value="YihA_EngB"/>
    <property type="match status" value="1"/>
</dbReference>
<keyword evidence="9 10" id="KW-0131">Cell cycle</keyword>
<evidence type="ECO:0000256" key="8">
    <source>
        <dbReference type="ARBA" id="ARBA00023210"/>
    </source>
</evidence>
<comment type="function">
    <text evidence="10">Necessary for normal cell division and for the maintenance of normal septation.</text>
</comment>
<dbReference type="InterPro" id="IPR019987">
    <property type="entry name" value="GTP-bd_ribosome_bio_YsxC"/>
</dbReference>